<dbReference type="InterPro" id="IPR005119">
    <property type="entry name" value="LysR_subst-bd"/>
</dbReference>
<dbReference type="InterPro" id="IPR050389">
    <property type="entry name" value="LysR-type_TF"/>
</dbReference>
<dbReference type="Gene3D" id="1.10.10.10">
    <property type="entry name" value="Winged helix-like DNA-binding domain superfamily/Winged helix DNA-binding domain"/>
    <property type="match status" value="1"/>
</dbReference>
<evidence type="ECO:0000256" key="3">
    <source>
        <dbReference type="ARBA" id="ARBA00023125"/>
    </source>
</evidence>
<sequence>MRFKGLDLNLLVLLDALLEERSVTAAARRLNLSQPATSSALARLRDYFGDELLQQSGRNMLPTAHALSLQPLIREVLGDVERLVAASSGFDPATSDRTFRLVGSDYIFMTLVATLIASLQIEAPGLRFEISPPDPGIIQRLERGDIDLLLTPRHFVSPNHPAVAIFDEPHVVIGWNENPIFAGELTLEQFLDAPQVAVLFGPTRTLSFAEEQMRALGLQRRIDVIAPTFAAVPWVLPHSSRVAVLQRRLAEVFARTLPLALAPLPFAMPMMEEMAQYHTTRDRDAGLQWLLGRLQDRARLSG</sequence>
<dbReference type="EMBL" id="JACLAU010000040">
    <property type="protein sequence ID" value="MBC2653253.1"/>
    <property type="molecule type" value="Genomic_DNA"/>
</dbReference>
<dbReference type="SUPFAM" id="SSF46785">
    <property type="entry name" value="Winged helix' DNA-binding domain"/>
    <property type="match status" value="1"/>
</dbReference>
<feature type="domain" description="HTH lysR-type" evidence="5">
    <location>
        <begin position="6"/>
        <end position="63"/>
    </location>
</feature>
<dbReference type="RefSeq" id="WP_185684638.1">
    <property type="nucleotide sequence ID" value="NZ_JACLAU010000040.1"/>
</dbReference>
<dbReference type="InterPro" id="IPR036390">
    <property type="entry name" value="WH_DNA-bd_sf"/>
</dbReference>
<evidence type="ECO:0000259" key="5">
    <source>
        <dbReference type="PROSITE" id="PS50931"/>
    </source>
</evidence>
<protein>
    <submittedName>
        <fullName evidence="6">LysR family transcriptional regulator</fullName>
    </submittedName>
</protein>
<comment type="similarity">
    <text evidence="1">Belongs to the LysR transcriptional regulatory family.</text>
</comment>
<keyword evidence="4" id="KW-0804">Transcription</keyword>
<dbReference type="InterPro" id="IPR000847">
    <property type="entry name" value="LysR_HTH_N"/>
</dbReference>
<dbReference type="AlphaFoldDB" id="A0A7X1KDG4"/>
<evidence type="ECO:0000313" key="7">
    <source>
        <dbReference type="Proteomes" id="UP000520156"/>
    </source>
</evidence>
<reference evidence="6 7" key="1">
    <citation type="submission" date="2020-08" db="EMBL/GenBank/DDBJ databases">
        <title>The genome sequence of Novosphingobium flavum 4Y4.</title>
        <authorList>
            <person name="Liu Y."/>
        </authorList>
    </citation>
    <scope>NUCLEOTIDE SEQUENCE [LARGE SCALE GENOMIC DNA]</scope>
    <source>
        <strain evidence="6 7">4Y4</strain>
    </source>
</reference>
<proteinExistence type="inferred from homology"/>
<keyword evidence="7" id="KW-1185">Reference proteome</keyword>
<dbReference type="Pfam" id="PF03466">
    <property type="entry name" value="LysR_substrate"/>
    <property type="match status" value="1"/>
</dbReference>
<dbReference type="PRINTS" id="PR00039">
    <property type="entry name" value="HTHLYSR"/>
</dbReference>
<organism evidence="6 7">
    <name type="scientific">Novosphingobium aerophilum</name>
    <dbReference type="NCBI Taxonomy" id="2839843"/>
    <lineage>
        <taxon>Bacteria</taxon>
        <taxon>Pseudomonadati</taxon>
        <taxon>Pseudomonadota</taxon>
        <taxon>Alphaproteobacteria</taxon>
        <taxon>Sphingomonadales</taxon>
        <taxon>Sphingomonadaceae</taxon>
        <taxon>Novosphingobium</taxon>
    </lineage>
</organism>
<dbReference type="GO" id="GO:0003677">
    <property type="term" value="F:DNA binding"/>
    <property type="evidence" value="ECO:0007669"/>
    <property type="project" value="UniProtKB-KW"/>
</dbReference>
<evidence type="ECO:0000313" key="6">
    <source>
        <dbReference type="EMBL" id="MBC2653253.1"/>
    </source>
</evidence>
<evidence type="ECO:0000256" key="4">
    <source>
        <dbReference type="ARBA" id="ARBA00023163"/>
    </source>
</evidence>
<dbReference type="Gene3D" id="3.40.190.10">
    <property type="entry name" value="Periplasmic binding protein-like II"/>
    <property type="match status" value="2"/>
</dbReference>
<dbReference type="PANTHER" id="PTHR30118">
    <property type="entry name" value="HTH-TYPE TRANSCRIPTIONAL REGULATOR LEUO-RELATED"/>
    <property type="match status" value="1"/>
</dbReference>
<keyword evidence="3" id="KW-0238">DNA-binding</keyword>
<evidence type="ECO:0000256" key="2">
    <source>
        <dbReference type="ARBA" id="ARBA00023015"/>
    </source>
</evidence>
<gene>
    <name evidence="6" type="ORF">H7F49_16290</name>
</gene>
<dbReference type="PROSITE" id="PS50931">
    <property type="entry name" value="HTH_LYSR"/>
    <property type="match status" value="1"/>
</dbReference>
<dbReference type="GO" id="GO:0003700">
    <property type="term" value="F:DNA-binding transcription factor activity"/>
    <property type="evidence" value="ECO:0007669"/>
    <property type="project" value="InterPro"/>
</dbReference>
<accession>A0A7X1KDG4</accession>
<keyword evidence="2" id="KW-0805">Transcription regulation</keyword>
<dbReference type="InterPro" id="IPR036388">
    <property type="entry name" value="WH-like_DNA-bd_sf"/>
</dbReference>
<comment type="caution">
    <text evidence="6">The sequence shown here is derived from an EMBL/GenBank/DDBJ whole genome shotgun (WGS) entry which is preliminary data.</text>
</comment>
<dbReference type="PANTHER" id="PTHR30118:SF6">
    <property type="entry name" value="HTH-TYPE TRANSCRIPTIONAL REGULATOR LEUO"/>
    <property type="match status" value="1"/>
</dbReference>
<dbReference type="SUPFAM" id="SSF53850">
    <property type="entry name" value="Periplasmic binding protein-like II"/>
    <property type="match status" value="1"/>
</dbReference>
<name>A0A7X1KDG4_9SPHN</name>
<dbReference type="Pfam" id="PF00126">
    <property type="entry name" value="HTH_1"/>
    <property type="match status" value="1"/>
</dbReference>
<evidence type="ECO:0000256" key="1">
    <source>
        <dbReference type="ARBA" id="ARBA00009437"/>
    </source>
</evidence>
<dbReference type="Proteomes" id="UP000520156">
    <property type="component" value="Unassembled WGS sequence"/>
</dbReference>